<evidence type="ECO:0000256" key="2">
    <source>
        <dbReference type="SAM" id="Phobius"/>
    </source>
</evidence>
<organism evidence="3 4">
    <name type="scientific">Ollibium composti</name>
    <dbReference type="NCBI Taxonomy" id="2675109"/>
    <lineage>
        <taxon>Bacteria</taxon>
        <taxon>Pseudomonadati</taxon>
        <taxon>Pseudomonadota</taxon>
        <taxon>Alphaproteobacteria</taxon>
        <taxon>Hyphomicrobiales</taxon>
        <taxon>Phyllobacteriaceae</taxon>
        <taxon>Ollibium</taxon>
    </lineage>
</organism>
<reference evidence="3 4" key="1">
    <citation type="submission" date="2019-04" db="EMBL/GenBank/DDBJ databases">
        <title>Mesorhizobium composti sp. nov., isolated from compost.</title>
        <authorList>
            <person name="Lin S.-Y."/>
            <person name="Hameed A."/>
            <person name="Hsieh Y.-T."/>
            <person name="Young C.-C."/>
        </authorList>
    </citation>
    <scope>NUCLEOTIDE SEQUENCE [LARGE SCALE GENOMIC DNA]</scope>
    <source>
        <strain evidence="3 4">CC-YTH430</strain>
    </source>
</reference>
<keyword evidence="2" id="KW-1133">Transmembrane helix</keyword>
<dbReference type="PANTHER" id="PTHR32251">
    <property type="entry name" value="3-OXO-5-ALPHA-STEROID 4-DEHYDROGENASE"/>
    <property type="match status" value="1"/>
</dbReference>
<dbReference type="EMBL" id="SSNY01000012">
    <property type="protein sequence ID" value="THF55309.1"/>
    <property type="molecule type" value="Genomic_DNA"/>
</dbReference>
<feature type="transmembrane region" description="Helical" evidence="2">
    <location>
        <begin position="48"/>
        <end position="77"/>
    </location>
</feature>
<dbReference type="Gene3D" id="1.20.120.1630">
    <property type="match status" value="1"/>
</dbReference>
<comment type="caution">
    <text evidence="3">The sequence shown here is derived from an EMBL/GenBank/DDBJ whole genome shotgun (WGS) entry which is preliminary data.</text>
</comment>
<name>A0ABY2Q2T8_9HYPH</name>
<protein>
    <submittedName>
        <fullName evidence="3">DUF1295 domain-containing protein</fullName>
    </submittedName>
</protein>
<feature type="compositionally biased region" description="Basic and acidic residues" evidence="1">
    <location>
        <begin position="12"/>
        <end position="23"/>
    </location>
</feature>
<sequence length="109" mass="12656">MRRLPRAAISTPDRDSRDRFEKDPENKGKLYVNGLFSLSRHVNFFGDILWVSAYAIVAHTVWAALIPIYTLCFFGFFNAPALDRHLADHYGKQYTVYAARTKMLIPFVW</sequence>
<gene>
    <name evidence="3" type="ORF">E6C48_18895</name>
</gene>
<dbReference type="Proteomes" id="UP000306441">
    <property type="component" value="Unassembled WGS sequence"/>
</dbReference>
<feature type="region of interest" description="Disordered" evidence="1">
    <location>
        <begin position="1"/>
        <end position="23"/>
    </location>
</feature>
<proteinExistence type="predicted"/>
<dbReference type="InterPro" id="IPR010721">
    <property type="entry name" value="UstE-like"/>
</dbReference>
<accession>A0ABY2Q2T8</accession>
<dbReference type="Pfam" id="PF06966">
    <property type="entry name" value="DUF1295"/>
    <property type="match status" value="1"/>
</dbReference>
<dbReference type="PANTHER" id="PTHR32251:SF17">
    <property type="entry name" value="STEROID 5-ALPHA REDUCTASE C-TERMINAL DOMAIN-CONTAINING PROTEIN"/>
    <property type="match status" value="1"/>
</dbReference>
<keyword evidence="4" id="KW-1185">Reference proteome</keyword>
<keyword evidence="2" id="KW-0812">Transmembrane</keyword>
<evidence type="ECO:0000313" key="3">
    <source>
        <dbReference type="EMBL" id="THF55309.1"/>
    </source>
</evidence>
<keyword evidence="2" id="KW-0472">Membrane</keyword>
<evidence type="ECO:0000256" key="1">
    <source>
        <dbReference type="SAM" id="MobiDB-lite"/>
    </source>
</evidence>
<evidence type="ECO:0000313" key="4">
    <source>
        <dbReference type="Proteomes" id="UP000306441"/>
    </source>
</evidence>